<dbReference type="SUPFAM" id="SSF103088">
    <property type="entry name" value="OmpA-like"/>
    <property type="match status" value="1"/>
</dbReference>
<evidence type="ECO:0000256" key="5">
    <source>
        <dbReference type="ARBA" id="ARBA00022989"/>
    </source>
</evidence>
<dbReference type="InterPro" id="IPR006665">
    <property type="entry name" value="OmpA-like"/>
</dbReference>
<keyword evidence="5 9" id="KW-1133">Transmembrane helix</keyword>
<keyword evidence="6 7" id="KW-0472">Membrane</keyword>
<feature type="region of interest" description="Disordered" evidence="8">
    <location>
        <begin position="77"/>
        <end position="117"/>
    </location>
</feature>
<dbReference type="InterPro" id="IPR036737">
    <property type="entry name" value="OmpA-like_sf"/>
</dbReference>
<dbReference type="CDD" id="cd07185">
    <property type="entry name" value="OmpA_C-like"/>
    <property type="match status" value="1"/>
</dbReference>
<dbReference type="Pfam" id="PF00691">
    <property type="entry name" value="OmpA"/>
    <property type="match status" value="1"/>
</dbReference>
<dbReference type="InterPro" id="IPR025713">
    <property type="entry name" value="MotB-like_N_dom"/>
</dbReference>
<evidence type="ECO:0000313" key="12">
    <source>
        <dbReference type="Proteomes" id="UP000215767"/>
    </source>
</evidence>
<dbReference type="PANTHER" id="PTHR30329:SF18">
    <property type="entry name" value="MOTILITY PROTEIN B"/>
    <property type="match status" value="1"/>
</dbReference>
<evidence type="ECO:0000256" key="3">
    <source>
        <dbReference type="ARBA" id="ARBA00022475"/>
    </source>
</evidence>
<dbReference type="InterPro" id="IPR050330">
    <property type="entry name" value="Bact_OuterMem_StrucFunc"/>
</dbReference>
<organism evidence="11 12">
    <name type="scientific">Bordetella genomosp. 11</name>
    <dbReference type="NCBI Taxonomy" id="1416808"/>
    <lineage>
        <taxon>Bacteria</taxon>
        <taxon>Pseudomonadati</taxon>
        <taxon>Pseudomonadota</taxon>
        <taxon>Betaproteobacteria</taxon>
        <taxon>Burkholderiales</taxon>
        <taxon>Alcaligenaceae</taxon>
        <taxon>Bordetella</taxon>
    </lineage>
</organism>
<evidence type="ECO:0000259" key="10">
    <source>
        <dbReference type="PROSITE" id="PS51123"/>
    </source>
</evidence>
<comment type="caution">
    <text evidence="11">The sequence shown here is derived from an EMBL/GenBank/DDBJ whole genome shotgun (WGS) entry which is preliminary data.</text>
</comment>
<reference evidence="12" key="1">
    <citation type="submission" date="2017-05" db="EMBL/GenBank/DDBJ databases">
        <title>Complete and WGS of Bordetella genogroups.</title>
        <authorList>
            <person name="Spilker T."/>
            <person name="Lipuma J."/>
        </authorList>
    </citation>
    <scope>NUCLEOTIDE SEQUENCE [LARGE SCALE GENOMIC DNA]</scope>
    <source>
        <strain evidence="12">AU8856</strain>
    </source>
</reference>
<feature type="compositionally biased region" description="Low complexity" evidence="8">
    <location>
        <begin position="308"/>
        <end position="318"/>
    </location>
</feature>
<feature type="region of interest" description="Disordered" evidence="8">
    <location>
        <begin position="302"/>
        <end position="340"/>
    </location>
</feature>
<proteinExistence type="inferred from homology"/>
<sequence length="376" mass="40421">MAPVNNHRVVIRRKKGAHGGHHGGSWKIAYADFITAMMAFFLVMWLISVVPREELKGIAEYFRMPLAVALTRGPNNSANTSAIPGGGADPVRSDGDVRRANGNRVEAQVQGDEAQRRDQRRLEDLQKRLNNLIESSPVLKNFRPQLLIDMTTEGLRIQIIDNKNRPMFATGSAEVQPYMRDILRELGPVLNEIPNKISISGHTDATQYARGERAYSNWELSADRANASRQELVAGGMNETKVARVMGLSSSVSLVKDDPYAAVNRRISLVVLNKATQERLERENAAAADVSATDAKQLGNNLTRALSTQTPRPTQTPRGSGVIQDVPGTGQAPTATGVSYTTTTGQGAAVAPGADGQAVTATSAGAALVVPVRPAQ</sequence>
<comment type="subcellular location">
    <subcellularLocation>
        <location evidence="1">Cell membrane</location>
        <topology evidence="1">Single-pass membrane protein</topology>
    </subcellularLocation>
</comment>
<dbReference type="PROSITE" id="PS51123">
    <property type="entry name" value="OMPA_2"/>
    <property type="match status" value="1"/>
</dbReference>
<feature type="transmembrane region" description="Helical" evidence="9">
    <location>
        <begin position="28"/>
        <end position="47"/>
    </location>
</feature>
<evidence type="ECO:0000313" key="11">
    <source>
        <dbReference type="EMBL" id="OZI60289.1"/>
    </source>
</evidence>
<evidence type="ECO:0000256" key="8">
    <source>
        <dbReference type="SAM" id="MobiDB-lite"/>
    </source>
</evidence>
<dbReference type="AlphaFoldDB" id="A0A261UED2"/>
<dbReference type="Proteomes" id="UP000215767">
    <property type="component" value="Unassembled WGS sequence"/>
</dbReference>
<dbReference type="PANTHER" id="PTHR30329">
    <property type="entry name" value="STATOR ELEMENT OF FLAGELLAR MOTOR COMPLEX"/>
    <property type="match status" value="1"/>
</dbReference>
<dbReference type="RefSeq" id="WP_254926106.1">
    <property type="nucleotide sequence ID" value="NZ_NEVS01000004.1"/>
</dbReference>
<keyword evidence="12" id="KW-1185">Reference proteome</keyword>
<evidence type="ECO:0000256" key="4">
    <source>
        <dbReference type="ARBA" id="ARBA00022692"/>
    </source>
</evidence>
<name>A0A261UED2_9BORD</name>
<keyword evidence="11" id="KW-0282">Flagellum</keyword>
<dbReference type="EMBL" id="NEVS01000004">
    <property type="protein sequence ID" value="OZI60289.1"/>
    <property type="molecule type" value="Genomic_DNA"/>
</dbReference>
<dbReference type="NCBIfam" id="NF006548">
    <property type="entry name" value="PRK09041.1"/>
    <property type="match status" value="1"/>
</dbReference>
<feature type="domain" description="OmpA-like" evidence="10">
    <location>
        <begin position="155"/>
        <end position="275"/>
    </location>
</feature>
<evidence type="ECO:0000256" key="9">
    <source>
        <dbReference type="SAM" id="Phobius"/>
    </source>
</evidence>
<comment type="similarity">
    <text evidence="2">Belongs to the MotB family.</text>
</comment>
<dbReference type="Gene3D" id="3.30.1330.60">
    <property type="entry name" value="OmpA-like domain"/>
    <property type="match status" value="1"/>
</dbReference>
<keyword evidence="11" id="KW-0966">Cell projection</keyword>
<keyword evidence="11" id="KW-0969">Cilium</keyword>
<protein>
    <submittedName>
        <fullName evidence="11">Flagellar motor protein MotB</fullName>
    </submittedName>
</protein>
<dbReference type="Pfam" id="PF13677">
    <property type="entry name" value="MotB_plug"/>
    <property type="match status" value="1"/>
</dbReference>
<keyword evidence="3" id="KW-1003">Cell membrane</keyword>
<evidence type="ECO:0000256" key="7">
    <source>
        <dbReference type="PROSITE-ProRule" id="PRU00473"/>
    </source>
</evidence>
<evidence type="ECO:0000256" key="1">
    <source>
        <dbReference type="ARBA" id="ARBA00004162"/>
    </source>
</evidence>
<accession>A0A261UED2</accession>
<keyword evidence="4 9" id="KW-0812">Transmembrane</keyword>
<gene>
    <name evidence="11" type="primary">motB</name>
    <name evidence="11" type="ORF">CAL28_12685</name>
</gene>
<evidence type="ECO:0000256" key="2">
    <source>
        <dbReference type="ARBA" id="ARBA00008914"/>
    </source>
</evidence>
<dbReference type="GO" id="GO:0005886">
    <property type="term" value="C:plasma membrane"/>
    <property type="evidence" value="ECO:0007669"/>
    <property type="project" value="UniProtKB-SubCell"/>
</dbReference>
<evidence type="ECO:0000256" key="6">
    <source>
        <dbReference type="ARBA" id="ARBA00023136"/>
    </source>
</evidence>